<evidence type="ECO:0000313" key="8">
    <source>
        <dbReference type="EMBL" id="MBB3153829.1"/>
    </source>
</evidence>
<sequence>MQKWIMSIVLGIAGLLFVILLLFNLPAKEEAAQIDPPVSIPETPVDTSNAESIYKSNCMHCHGDEYQGAMGPALNQVGSTLGREKIYKQIVHGGGGMPGYEGRLSEEEIVNLANWLGAFK</sequence>
<evidence type="ECO:0000259" key="7">
    <source>
        <dbReference type="PROSITE" id="PS51007"/>
    </source>
</evidence>
<dbReference type="InterPro" id="IPR008168">
    <property type="entry name" value="Cyt_C_IC"/>
</dbReference>
<keyword evidence="2 6" id="KW-0349">Heme</keyword>
<proteinExistence type="predicted"/>
<dbReference type="GO" id="GO:0020037">
    <property type="term" value="F:heme binding"/>
    <property type="evidence" value="ECO:0007669"/>
    <property type="project" value="InterPro"/>
</dbReference>
<dbReference type="GO" id="GO:0005506">
    <property type="term" value="F:iron ion binding"/>
    <property type="evidence" value="ECO:0007669"/>
    <property type="project" value="InterPro"/>
</dbReference>
<evidence type="ECO:0000256" key="2">
    <source>
        <dbReference type="ARBA" id="ARBA00022617"/>
    </source>
</evidence>
<dbReference type="EMBL" id="JACHXW010000012">
    <property type="protein sequence ID" value="MBB3153829.1"/>
    <property type="molecule type" value="Genomic_DNA"/>
</dbReference>
<dbReference type="Gene3D" id="1.10.760.10">
    <property type="entry name" value="Cytochrome c-like domain"/>
    <property type="match status" value="1"/>
</dbReference>
<evidence type="ECO:0000256" key="6">
    <source>
        <dbReference type="PROSITE-ProRule" id="PRU00433"/>
    </source>
</evidence>
<evidence type="ECO:0000256" key="4">
    <source>
        <dbReference type="ARBA" id="ARBA00022982"/>
    </source>
</evidence>
<dbReference type="InterPro" id="IPR051811">
    <property type="entry name" value="Cytochrome_c550/c551-like"/>
</dbReference>
<dbReference type="PANTHER" id="PTHR37823:SF4">
    <property type="entry name" value="MENAQUINOL-CYTOCHROME C REDUCTASE CYTOCHROME B_C SUBUNIT"/>
    <property type="match status" value="1"/>
</dbReference>
<dbReference type="InterPro" id="IPR009056">
    <property type="entry name" value="Cyt_c-like_dom"/>
</dbReference>
<organism evidence="8 9">
    <name type="scientific">Paenibacillus endophyticus</name>
    <dbReference type="NCBI Taxonomy" id="1294268"/>
    <lineage>
        <taxon>Bacteria</taxon>
        <taxon>Bacillati</taxon>
        <taxon>Bacillota</taxon>
        <taxon>Bacilli</taxon>
        <taxon>Bacillales</taxon>
        <taxon>Paenibacillaceae</taxon>
        <taxon>Paenibacillus</taxon>
    </lineage>
</organism>
<dbReference type="SUPFAM" id="SSF46626">
    <property type="entry name" value="Cytochrome c"/>
    <property type="match status" value="1"/>
</dbReference>
<evidence type="ECO:0000256" key="5">
    <source>
        <dbReference type="ARBA" id="ARBA00023004"/>
    </source>
</evidence>
<dbReference type="PRINTS" id="PR00605">
    <property type="entry name" value="CYTCHROMECIC"/>
</dbReference>
<comment type="caution">
    <text evidence="8">The sequence shown here is derived from an EMBL/GenBank/DDBJ whole genome shotgun (WGS) entry which is preliminary data.</text>
</comment>
<protein>
    <submittedName>
        <fullName evidence="8">Mono/diheme cytochrome c family protein</fullName>
    </submittedName>
</protein>
<dbReference type="PANTHER" id="PTHR37823">
    <property type="entry name" value="CYTOCHROME C-553-LIKE"/>
    <property type="match status" value="1"/>
</dbReference>
<name>A0A7W5CBN1_9BACL</name>
<keyword evidence="5 6" id="KW-0408">Iron</keyword>
<keyword evidence="1" id="KW-0813">Transport</keyword>
<gene>
    <name evidence="8" type="ORF">FHS16_003904</name>
</gene>
<dbReference type="AlphaFoldDB" id="A0A7W5CBN1"/>
<reference evidence="8 9" key="1">
    <citation type="submission" date="2020-08" db="EMBL/GenBank/DDBJ databases">
        <title>Genomic Encyclopedia of Type Strains, Phase III (KMG-III): the genomes of soil and plant-associated and newly described type strains.</title>
        <authorList>
            <person name="Whitman W."/>
        </authorList>
    </citation>
    <scope>NUCLEOTIDE SEQUENCE [LARGE SCALE GENOMIC DNA]</scope>
    <source>
        <strain evidence="8 9">CECT 8234</strain>
    </source>
</reference>
<dbReference type="InterPro" id="IPR036909">
    <property type="entry name" value="Cyt_c-like_dom_sf"/>
</dbReference>
<keyword evidence="4" id="KW-0249">Electron transport</keyword>
<dbReference type="Proteomes" id="UP000518605">
    <property type="component" value="Unassembled WGS sequence"/>
</dbReference>
<dbReference type="GO" id="GO:0009055">
    <property type="term" value="F:electron transfer activity"/>
    <property type="evidence" value="ECO:0007669"/>
    <property type="project" value="InterPro"/>
</dbReference>
<dbReference type="PROSITE" id="PS51007">
    <property type="entry name" value="CYTC"/>
    <property type="match status" value="1"/>
</dbReference>
<evidence type="ECO:0000256" key="3">
    <source>
        <dbReference type="ARBA" id="ARBA00022723"/>
    </source>
</evidence>
<evidence type="ECO:0000313" key="9">
    <source>
        <dbReference type="Proteomes" id="UP000518605"/>
    </source>
</evidence>
<dbReference type="Pfam" id="PF13442">
    <property type="entry name" value="Cytochrome_CBB3"/>
    <property type="match status" value="1"/>
</dbReference>
<keyword evidence="9" id="KW-1185">Reference proteome</keyword>
<accession>A0A7W5CBN1</accession>
<keyword evidence="3 6" id="KW-0479">Metal-binding</keyword>
<evidence type="ECO:0000256" key="1">
    <source>
        <dbReference type="ARBA" id="ARBA00022448"/>
    </source>
</evidence>
<dbReference type="RefSeq" id="WP_183566154.1">
    <property type="nucleotide sequence ID" value="NZ_CBCSLB010000012.1"/>
</dbReference>
<feature type="domain" description="Cytochrome c" evidence="7">
    <location>
        <begin position="45"/>
        <end position="120"/>
    </location>
</feature>